<keyword evidence="10 30" id="KW-0328">Glycosyltransferase</keyword>
<evidence type="ECO:0000256" key="27">
    <source>
        <dbReference type="SAM" id="Phobius"/>
    </source>
</evidence>
<evidence type="ECO:0000256" key="18">
    <source>
        <dbReference type="ARBA" id="ARBA00023136"/>
    </source>
</evidence>
<evidence type="ECO:0000256" key="14">
    <source>
        <dbReference type="ARBA" id="ARBA00022960"/>
    </source>
</evidence>
<feature type="region of interest" description="Disordered" evidence="26">
    <location>
        <begin position="649"/>
        <end position="679"/>
    </location>
</feature>
<dbReference type="InterPro" id="IPR050396">
    <property type="entry name" value="Glycosyltr_51/Transpeptidase"/>
</dbReference>
<dbReference type="GO" id="GO:0008955">
    <property type="term" value="F:peptidoglycan glycosyltransferase activity"/>
    <property type="evidence" value="ECO:0007669"/>
    <property type="project" value="UniProtKB-EC"/>
</dbReference>
<evidence type="ECO:0000313" key="33">
    <source>
        <dbReference type="Proteomes" id="UP000095651"/>
    </source>
</evidence>
<dbReference type="GO" id="GO:0008360">
    <property type="term" value="P:regulation of cell shape"/>
    <property type="evidence" value="ECO:0007669"/>
    <property type="project" value="UniProtKB-KW"/>
</dbReference>
<comment type="similarity">
    <text evidence="4">In the C-terminal section; belongs to the transpeptidase family.</text>
</comment>
<name>A0A174DZC9_9FIRM</name>
<dbReference type="GO" id="GO:0009002">
    <property type="term" value="F:serine-type D-Ala-D-Ala carboxypeptidase activity"/>
    <property type="evidence" value="ECO:0007669"/>
    <property type="project" value="UniProtKB-EC"/>
</dbReference>
<dbReference type="InterPro" id="IPR023346">
    <property type="entry name" value="Lysozyme-like_dom_sf"/>
</dbReference>
<reference evidence="34 35" key="2">
    <citation type="submission" date="2018-08" db="EMBL/GenBank/DDBJ databases">
        <title>A genome reference for cultivated species of the human gut microbiota.</title>
        <authorList>
            <person name="Zou Y."/>
            <person name="Xue W."/>
            <person name="Luo G."/>
        </authorList>
    </citation>
    <scope>NUCLEOTIDE SEQUENCE [LARGE SCALE GENOMIC DNA]</scope>
    <source>
        <strain evidence="32 34">TF05-11AC</strain>
        <strain evidence="31 35">TM09-12</strain>
    </source>
</reference>
<keyword evidence="19" id="KW-0046">Antibiotic resistance</keyword>
<comment type="catalytic activity">
    <reaction evidence="22">
        <text>Preferential cleavage: (Ac)2-L-Lys-D-Ala-|-D-Ala. Also transpeptidation of peptidyl-alanyl moieties that are N-acyl substituents of D-alanine.</text>
        <dbReference type="EC" id="3.4.16.4"/>
    </reaction>
</comment>
<evidence type="ECO:0000313" key="30">
    <source>
        <dbReference type="EMBL" id="CUO30804.1"/>
    </source>
</evidence>
<evidence type="ECO:0000256" key="15">
    <source>
        <dbReference type="ARBA" id="ARBA00022968"/>
    </source>
</evidence>
<evidence type="ECO:0000256" key="17">
    <source>
        <dbReference type="ARBA" id="ARBA00022989"/>
    </source>
</evidence>
<dbReference type="EC" id="3.4.16.4" evidence="6"/>
<evidence type="ECO:0000259" key="28">
    <source>
        <dbReference type="Pfam" id="PF00905"/>
    </source>
</evidence>
<comment type="pathway">
    <text evidence="3">Cell wall biogenesis; peptidoglycan biosynthesis.</text>
</comment>
<dbReference type="Proteomes" id="UP000261257">
    <property type="component" value="Unassembled WGS sequence"/>
</dbReference>
<evidence type="ECO:0000259" key="29">
    <source>
        <dbReference type="Pfam" id="PF00912"/>
    </source>
</evidence>
<evidence type="ECO:0000256" key="20">
    <source>
        <dbReference type="ARBA" id="ARBA00023268"/>
    </source>
</evidence>
<evidence type="ECO:0000256" key="9">
    <source>
        <dbReference type="ARBA" id="ARBA00022670"/>
    </source>
</evidence>
<evidence type="ECO:0000256" key="3">
    <source>
        <dbReference type="ARBA" id="ARBA00004752"/>
    </source>
</evidence>
<dbReference type="SUPFAM" id="SSF56601">
    <property type="entry name" value="beta-lactamase/transpeptidase-like"/>
    <property type="match status" value="1"/>
</dbReference>
<evidence type="ECO:0000256" key="1">
    <source>
        <dbReference type="ARBA" id="ARBA00002624"/>
    </source>
</evidence>
<evidence type="ECO:0000256" key="8">
    <source>
        <dbReference type="ARBA" id="ARBA00022645"/>
    </source>
</evidence>
<feature type="transmembrane region" description="Helical" evidence="27">
    <location>
        <begin position="26"/>
        <end position="53"/>
    </location>
</feature>
<evidence type="ECO:0000256" key="2">
    <source>
        <dbReference type="ARBA" id="ARBA00004401"/>
    </source>
</evidence>
<gene>
    <name evidence="30" type="primary">mrcA</name>
    <name evidence="32" type="ORF">DXC39_32580</name>
    <name evidence="31" type="ORF">DXD79_02500</name>
    <name evidence="30" type="ORF">ERS852407_02424</name>
</gene>
<evidence type="ECO:0000256" key="5">
    <source>
        <dbReference type="ARBA" id="ARBA00007739"/>
    </source>
</evidence>
<dbReference type="PANTHER" id="PTHR32282:SF33">
    <property type="entry name" value="PEPTIDOGLYCAN GLYCOSYLTRANSFERASE"/>
    <property type="match status" value="1"/>
</dbReference>
<keyword evidence="9" id="KW-0645">Protease</keyword>
<evidence type="ECO:0000256" key="23">
    <source>
        <dbReference type="ARBA" id="ARBA00044770"/>
    </source>
</evidence>
<evidence type="ECO:0000256" key="6">
    <source>
        <dbReference type="ARBA" id="ARBA00012448"/>
    </source>
</evidence>
<dbReference type="Gene3D" id="3.40.710.10">
    <property type="entry name" value="DD-peptidase/beta-lactamase superfamily"/>
    <property type="match status" value="2"/>
</dbReference>
<dbReference type="AlphaFoldDB" id="A0A174DZC9"/>
<dbReference type="RefSeq" id="WP_002600318.1">
    <property type="nucleotide sequence ID" value="NZ_CABIXC010000005.1"/>
</dbReference>
<evidence type="ECO:0000256" key="26">
    <source>
        <dbReference type="SAM" id="MobiDB-lite"/>
    </source>
</evidence>
<reference evidence="30 33" key="1">
    <citation type="submission" date="2015-09" db="EMBL/GenBank/DDBJ databases">
        <authorList>
            <consortium name="Pathogen Informatics"/>
        </authorList>
    </citation>
    <scope>NUCLEOTIDE SEQUENCE [LARGE SCALE GENOMIC DNA]</scope>
    <source>
        <strain evidence="30 33">2789STDY5608850</strain>
    </source>
</reference>
<dbReference type="Gene3D" id="1.10.3810.10">
    <property type="entry name" value="Biosynthetic peptidoglycan transglycosylase-like"/>
    <property type="match status" value="1"/>
</dbReference>
<comment type="catalytic activity">
    <reaction evidence="24">
        <text>[GlcNAc-(1-&gt;4)-Mur2Ac(oyl-L-Ala-gamma-D-Glu-L-Lys-D-Ala-D-Ala)](n)-di-trans,octa-cis-undecaprenyl diphosphate + beta-D-GlcNAc-(1-&gt;4)-Mur2Ac(oyl-L-Ala-gamma-D-Glu-L-Lys-D-Ala-D-Ala)-di-trans,octa-cis-undecaprenyl diphosphate = [GlcNAc-(1-&gt;4)-Mur2Ac(oyl-L-Ala-gamma-D-Glu-L-Lys-D-Ala-D-Ala)](n+1)-di-trans,octa-cis-undecaprenyl diphosphate + di-trans,octa-cis-undecaprenyl diphosphate + H(+)</text>
        <dbReference type="Rhea" id="RHEA:23708"/>
        <dbReference type="Rhea" id="RHEA-COMP:9602"/>
        <dbReference type="Rhea" id="RHEA-COMP:9603"/>
        <dbReference type="ChEBI" id="CHEBI:15378"/>
        <dbReference type="ChEBI" id="CHEBI:58405"/>
        <dbReference type="ChEBI" id="CHEBI:60033"/>
        <dbReference type="ChEBI" id="CHEBI:78435"/>
        <dbReference type="EC" id="2.4.99.28"/>
    </reaction>
</comment>
<evidence type="ECO:0000256" key="11">
    <source>
        <dbReference type="ARBA" id="ARBA00022679"/>
    </source>
</evidence>
<feature type="compositionally biased region" description="Polar residues" evidence="26">
    <location>
        <begin position="873"/>
        <end position="895"/>
    </location>
</feature>
<dbReference type="InterPro" id="IPR036950">
    <property type="entry name" value="PBP_transglycosylase"/>
</dbReference>
<keyword evidence="16" id="KW-0573">Peptidoglycan synthesis</keyword>
<evidence type="ECO:0000256" key="19">
    <source>
        <dbReference type="ARBA" id="ARBA00023251"/>
    </source>
</evidence>
<evidence type="ECO:0000256" key="16">
    <source>
        <dbReference type="ARBA" id="ARBA00022984"/>
    </source>
</evidence>
<comment type="subcellular location">
    <subcellularLocation>
        <location evidence="2">Cell membrane</location>
        <topology evidence="2">Single-pass type II membrane protein</topology>
    </subcellularLocation>
</comment>
<evidence type="ECO:0000313" key="31">
    <source>
        <dbReference type="EMBL" id="RGJ08288.1"/>
    </source>
</evidence>
<dbReference type="FunFam" id="1.10.3810.10:FF:000001">
    <property type="entry name" value="Penicillin-binding protein 1A"/>
    <property type="match status" value="1"/>
</dbReference>
<evidence type="ECO:0000256" key="13">
    <source>
        <dbReference type="ARBA" id="ARBA00022801"/>
    </source>
</evidence>
<feature type="compositionally biased region" description="Low complexity" evidence="26">
    <location>
        <begin position="655"/>
        <end position="671"/>
    </location>
</feature>
<dbReference type="Pfam" id="PF00905">
    <property type="entry name" value="Transpeptidase"/>
    <property type="match status" value="1"/>
</dbReference>
<evidence type="ECO:0000313" key="35">
    <source>
        <dbReference type="Proteomes" id="UP000263014"/>
    </source>
</evidence>
<proteinExistence type="inferred from homology"/>
<keyword evidence="14" id="KW-0133">Cell shape</keyword>
<keyword evidence="17 27" id="KW-1133">Transmembrane helix</keyword>
<dbReference type="Pfam" id="PF00912">
    <property type="entry name" value="Transgly"/>
    <property type="match status" value="1"/>
</dbReference>
<comment type="function">
    <text evidence="1">Cell wall formation. Synthesis of cross-linked peptidoglycan from the lipid intermediates. The enzyme has a penicillin-insensitive transglycosylase N-terminal domain (formation of linear glycan strands) and a penicillin-sensitive transpeptidase C-terminal domain (cross-linking of the peptide subunits).</text>
</comment>
<accession>A0A174DZC9</accession>
<feature type="domain" description="Glycosyl transferase family 51" evidence="29">
    <location>
        <begin position="86"/>
        <end position="264"/>
    </location>
</feature>
<evidence type="ECO:0000256" key="21">
    <source>
        <dbReference type="ARBA" id="ARBA00023316"/>
    </source>
</evidence>
<dbReference type="GO" id="GO:0006508">
    <property type="term" value="P:proteolysis"/>
    <property type="evidence" value="ECO:0007669"/>
    <property type="project" value="UniProtKB-KW"/>
</dbReference>
<dbReference type="InterPro" id="IPR001460">
    <property type="entry name" value="PCN-bd_Tpept"/>
</dbReference>
<evidence type="ECO:0000313" key="34">
    <source>
        <dbReference type="Proteomes" id="UP000261257"/>
    </source>
</evidence>
<evidence type="ECO:0000313" key="32">
    <source>
        <dbReference type="EMBL" id="RGL92229.1"/>
    </source>
</evidence>
<dbReference type="EMBL" id="CYZE01000005">
    <property type="protein sequence ID" value="CUO30804.1"/>
    <property type="molecule type" value="Genomic_DNA"/>
</dbReference>
<comment type="similarity">
    <text evidence="5">In the N-terminal section; belongs to the glycosyltransferase 51 family.</text>
</comment>
<keyword evidence="18 27" id="KW-0472">Membrane</keyword>
<keyword evidence="20" id="KW-0511">Multifunctional enzyme</keyword>
<dbReference type="UniPathway" id="UPA00219"/>
<dbReference type="InterPro" id="IPR001264">
    <property type="entry name" value="Glyco_trans_51"/>
</dbReference>
<dbReference type="GO" id="GO:0071555">
    <property type="term" value="P:cell wall organization"/>
    <property type="evidence" value="ECO:0007669"/>
    <property type="project" value="UniProtKB-KW"/>
</dbReference>
<evidence type="ECO:0000256" key="7">
    <source>
        <dbReference type="ARBA" id="ARBA00018638"/>
    </source>
</evidence>
<evidence type="ECO:0000256" key="12">
    <source>
        <dbReference type="ARBA" id="ARBA00022692"/>
    </source>
</evidence>
<evidence type="ECO:0000256" key="24">
    <source>
        <dbReference type="ARBA" id="ARBA00049902"/>
    </source>
</evidence>
<keyword evidence="11 30" id="KW-0808">Transferase</keyword>
<evidence type="ECO:0000256" key="4">
    <source>
        <dbReference type="ARBA" id="ARBA00007090"/>
    </source>
</evidence>
<feature type="region of interest" description="Disordered" evidence="26">
    <location>
        <begin position="861"/>
        <end position="895"/>
    </location>
</feature>
<evidence type="ECO:0000256" key="10">
    <source>
        <dbReference type="ARBA" id="ARBA00022676"/>
    </source>
</evidence>
<evidence type="ECO:0000256" key="25">
    <source>
        <dbReference type="ARBA" id="ARBA00060592"/>
    </source>
</evidence>
<dbReference type="InterPro" id="IPR012338">
    <property type="entry name" value="Beta-lactam/transpept-like"/>
</dbReference>
<feature type="domain" description="Penicillin-binding protein transpeptidase" evidence="28">
    <location>
        <begin position="442"/>
        <end position="728"/>
    </location>
</feature>
<keyword evidence="21" id="KW-0961">Cell wall biogenesis/degradation</keyword>
<keyword evidence="13" id="KW-0378">Hydrolase</keyword>
<comment type="pathway">
    <text evidence="25">Glycan biosynthesis.</text>
</comment>
<dbReference type="Proteomes" id="UP000095651">
    <property type="component" value="Unassembled WGS sequence"/>
</dbReference>
<organism evidence="30 33">
    <name type="scientific">Hungatella hathewayi</name>
    <dbReference type="NCBI Taxonomy" id="154046"/>
    <lineage>
        <taxon>Bacteria</taxon>
        <taxon>Bacillati</taxon>
        <taxon>Bacillota</taxon>
        <taxon>Clostridia</taxon>
        <taxon>Lachnospirales</taxon>
        <taxon>Lachnospiraceae</taxon>
        <taxon>Hungatella</taxon>
    </lineage>
</organism>
<dbReference type="GO" id="GO:0008658">
    <property type="term" value="F:penicillin binding"/>
    <property type="evidence" value="ECO:0007669"/>
    <property type="project" value="InterPro"/>
</dbReference>
<dbReference type="GO" id="GO:0009252">
    <property type="term" value="P:peptidoglycan biosynthetic process"/>
    <property type="evidence" value="ECO:0007669"/>
    <property type="project" value="UniProtKB-UniPathway"/>
</dbReference>
<dbReference type="Proteomes" id="UP000263014">
    <property type="component" value="Unassembled WGS sequence"/>
</dbReference>
<dbReference type="SUPFAM" id="SSF53955">
    <property type="entry name" value="Lysozyme-like"/>
    <property type="match status" value="1"/>
</dbReference>
<keyword evidence="8" id="KW-0121">Carboxypeptidase</keyword>
<sequence length="895" mass="97079">MNYGKHETEKKIKSVNSKAKKYTSRVFLAFLKSLFVLCLFCLVVAGSIGFGMVKGIIDNAPDVDIATIVPNEYATTVYDSAGNVTETLVTAGSNREEASYDELPKNLINAFVAYEDARFWEHNGIDLRSIMRAVKGVLTGDSSAGGGSTITQQLIKNSVFGGGMEKSFGERLERKMQEWYLAVKLDSAMSKEQIITNYLNTINLGKNSLGVKVAARRYFNKEVSDLTLSECAVLAGITQNPSKFNPVTGQKANSDKQKVILQYMVDQGYISKEEQEEALADDVYSRIQDVEIVTKETSTPYSYFTDELVEQVQDAMKEKLGYTNTQAHNMLYSGGLSIYTTQDPTIQSIVDEEINNPDNYSAARYSIEYRLSVTGADGTTTHYSEENLKRYHRDNGDSGYDGLYDSEEKIQADIDNYKNSILKEGDTVIGESLHKTLQPQASFVIMDQKTGQVKAIAGGRGEKTASLTLNRASNTLRQPGSTFKVLTAFAPAMDTCGATLGTVYYDSVFTVGKKTFSNWYSSGYQGYSSIRDGIIYSMNVIAVRCLMETVTPQLGVEYAKNFGITSLTDTDYNAALALGGITDGVSNLEMTAAYATIANGGVYTKPVFFTKIIDHDGKVLIDNTPETHRVLKDSTAFLLTDAMADSMESSRKFARPGAGPSSTSSSANIPGMSNAGKSGTTTSNNDIWFVGYTPYYTAGIWGGCDSNQKLTKQNGGTTFHKAIWKKIMTRVHEGMSDPGFTVPDSVETAQICRKSGKLPVSGVCTNDPRGNAVYTEYFAKGTVPTDVCNNHVRATVCAESHCLPTPFCPERTTAVFMALPAGEEGTTDDSVFAMPGYCPIHTEASVIIPPTDDTGLPETVAPGTLPYGPGYVSPNTQTSPAPTTGSPMQVSPGAQ</sequence>
<evidence type="ECO:0000256" key="22">
    <source>
        <dbReference type="ARBA" id="ARBA00034000"/>
    </source>
</evidence>
<dbReference type="PANTHER" id="PTHR32282">
    <property type="entry name" value="BINDING PROTEIN TRANSPEPTIDASE, PUTATIVE-RELATED"/>
    <property type="match status" value="1"/>
</dbReference>
<protein>
    <recommendedName>
        <fullName evidence="7">Penicillin-binding protein 1A</fullName>
        <ecNumber evidence="23">2.4.99.28</ecNumber>
        <ecNumber evidence="6">3.4.16.4</ecNumber>
    </recommendedName>
</protein>
<dbReference type="GO" id="GO:0046677">
    <property type="term" value="P:response to antibiotic"/>
    <property type="evidence" value="ECO:0007669"/>
    <property type="project" value="UniProtKB-KW"/>
</dbReference>
<keyword evidence="15" id="KW-0735">Signal-anchor</keyword>
<keyword evidence="12 27" id="KW-0812">Transmembrane</keyword>
<dbReference type="EC" id="2.4.99.28" evidence="23"/>
<dbReference type="EMBL" id="QSON01000001">
    <property type="protein sequence ID" value="RGJ08288.1"/>
    <property type="molecule type" value="Genomic_DNA"/>
</dbReference>
<dbReference type="EMBL" id="QSSQ01000072">
    <property type="protein sequence ID" value="RGL92229.1"/>
    <property type="molecule type" value="Genomic_DNA"/>
</dbReference>
<dbReference type="GO" id="GO:0005886">
    <property type="term" value="C:plasma membrane"/>
    <property type="evidence" value="ECO:0007669"/>
    <property type="project" value="UniProtKB-SubCell"/>
</dbReference>